<name>A0AAV3SGL5_HALDO</name>
<reference evidence="2" key="2">
    <citation type="submission" date="2023-12" db="EMBL/GenBank/DDBJ databases">
        <authorList>
            <person name="Sun Q."/>
            <person name="Inoue M."/>
        </authorList>
    </citation>
    <scope>NUCLEOTIDE SEQUENCE</scope>
    <source>
        <strain evidence="2">JCM 12289</strain>
    </source>
</reference>
<reference evidence="2" key="1">
    <citation type="journal article" date="2014" name="Int. J. Syst. Evol. Microbiol.">
        <title>Complete genome sequence of Corynebacterium casei LMG S-19264T (=DSM 44701T), isolated from a smear-ripened cheese.</title>
        <authorList>
            <consortium name="US DOE Joint Genome Institute (JGI-PGF)"/>
            <person name="Walter F."/>
            <person name="Albersmeier A."/>
            <person name="Kalinowski J."/>
            <person name="Ruckert C."/>
        </authorList>
    </citation>
    <scope>NUCLEOTIDE SEQUENCE</scope>
    <source>
        <strain evidence="2">JCM 12289</strain>
    </source>
</reference>
<comment type="caution">
    <text evidence="2">The sequence shown here is derived from an EMBL/GenBank/DDBJ whole genome shotgun (WGS) entry which is preliminary data.</text>
</comment>
<protein>
    <submittedName>
        <fullName evidence="2">Uncharacterized protein</fullName>
    </submittedName>
</protein>
<proteinExistence type="predicted"/>
<dbReference type="AlphaFoldDB" id="A0AAV3SGL5"/>
<evidence type="ECO:0000313" key="3">
    <source>
        <dbReference type="Proteomes" id="UP001500962"/>
    </source>
</evidence>
<evidence type="ECO:0000313" key="2">
    <source>
        <dbReference type="EMBL" id="GAA0464556.1"/>
    </source>
</evidence>
<feature type="region of interest" description="Disordered" evidence="1">
    <location>
        <begin position="1"/>
        <end position="23"/>
    </location>
</feature>
<organism evidence="2 3">
    <name type="scientific">Halococcus dombrowskii</name>
    <dbReference type="NCBI Taxonomy" id="179637"/>
    <lineage>
        <taxon>Archaea</taxon>
        <taxon>Methanobacteriati</taxon>
        <taxon>Methanobacteriota</taxon>
        <taxon>Stenosarchaea group</taxon>
        <taxon>Halobacteria</taxon>
        <taxon>Halobacteriales</taxon>
        <taxon>Halococcaceae</taxon>
        <taxon>Halococcus</taxon>
    </lineage>
</organism>
<feature type="compositionally biased region" description="Basic and acidic residues" evidence="1">
    <location>
        <begin position="12"/>
        <end position="23"/>
    </location>
</feature>
<sequence length="147" mass="16252">MAGVGAGMADEEERRTNKAGRDMDSEGRFVKKFDKEDVMDVFDMVEGPVITAGDVADAYDSGAETARRRLRELDADGRVNKRKARKRVLWWRADEDEDSPDVADVLANNDPETLFKLLSLNLGKSITVGDTVYESGSKHPVEQSADS</sequence>
<accession>A0AAV3SGL5</accession>
<dbReference type="Proteomes" id="UP001500962">
    <property type="component" value="Unassembled WGS sequence"/>
</dbReference>
<dbReference type="EMBL" id="BAAADN010000031">
    <property type="protein sequence ID" value="GAA0464556.1"/>
    <property type="molecule type" value="Genomic_DNA"/>
</dbReference>
<evidence type="ECO:0000256" key="1">
    <source>
        <dbReference type="SAM" id="MobiDB-lite"/>
    </source>
</evidence>
<gene>
    <name evidence="2" type="ORF">GCM10008985_21780</name>
</gene>